<dbReference type="SMART" id="SM00479">
    <property type="entry name" value="EXOIII"/>
    <property type="match status" value="1"/>
</dbReference>
<sequence>MTTSPLQEALAAADFGPVPASEENIEALWGLTHSHARLQKAGYVLWQLGQSDLDKKKRCGRCTKVIRKGHEKQKSRAQSVKLAPTMAQQIAAAAGDYPRPPGQASVPAHARSISLQAGAGADVSAMMRDMQLGNSDDKDKDNGPCAAQQFHTTATYRRGELESNWAYFSTPHASSPDHVAAVALDCEMGTAASGESELIRVSAVDFFTRRVLVDSLVWPDARMAHLNTRYSGVSRASMDAARRAGRTLAGRAAARAALWRFVGPDTVVVGHSANSDLTALRWIHHVVVDTLLLEMRLQPREERPQSQGGDAAVGIGQEGGGEEKQPRVVPPPPVQDAPKEDNKQKYPGLSLKALTRERLRREIQISGHGHDSLEDALATRDLLLWHMIHKPEPPVIS</sequence>
<reference evidence="8 9" key="1">
    <citation type="journal article" date="2017" name="BMC Genomics">
        <title>Chromosome level assembly and secondary metabolite potential of the parasitic fungus Cordyceps militaris.</title>
        <authorList>
            <person name="Kramer G.J."/>
            <person name="Nodwell J.R."/>
        </authorList>
    </citation>
    <scope>NUCLEOTIDE SEQUENCE [LARGE SCALE GENOMIC DNA]</scope>
    <source>
        <strain evidence="8 9">ATCC 34164</strain>
    </source>
</reference>
<keyword evidence="2" id="KW-0540">Nuclease</keyword>
<evidence type="ECO:0000256" key="4">
    <source>
        <dbReference type="ARBA" id="ARBA00022839"/>
    </source>
</evidence>
<accession>A0A2H4SNR6</accession>
<dbReference type="GO" id="GO:0004527">
    <property type="term" value="F:exonuclease activity"/>
    <property type="evidence" value="ECO:0007669"/>
    <property type="project" value="UniProtKB-KW"/>
</dbReference>
<keyword evidence="1" id="KW-0698">rRNA processing</keyword>
<evidence type="ECO:0000313" key="8">
    <source>
        <dbReference type="EMBL" id="ATY64731.1"/>
    </source>
</evidence>
<organism evidence="8 9">
    <name type="scientific">Cordyceps militaris</name>
    <name type="common">Caterpillar fungus</name>
    <name type="synonym">Clavaria militaris</name>
    <dbReference type="NCBI Taxonomy" id="73501"/>
    <lineage>
        <taxon>Eukaryota</taxon>
        <taxon>Fungi</taxon>
        <taxon>Dikarya</taxon>
        <taxon>Ascomycota</taxon>
        <taxon>Pezizomycotina</taxon>
        <taxon>Sordariomycetes</taxon>
        <taxon>Hypocreomycetidae</taxon>
        <taxon>Hypocreales</taxon>
        <taxon>Cordycipitaceae</taxon>
        <taxon>Cordyceps</taxon>
    </lineage>
</organism>
<keyword evidence="4 8" id="KW-0269">Exonuclease</keyword>
<dbReference type="VEuPathDB" id="FungiDB:CCM_01255"/>
<dbReference type="AlphaFoldDB" id="A0A2H4SNR6"/>
<dbReference type="SUPFAM" id="SSF53098">
    <property type="entry name" value="Ribonuclease H-like"/>
    <property type="match status" value="1"/>
</dbReference>
<dbReference type="CDD" id="cd06137">
    <property type="entry name" value="DEDDh_RNase"/>
    <property type="match status" value="1"/>
</dbReference>
<dbReference type="InterPro" id="IPR047021">
    <property type="entry name" value="REXO1/3/4-like"/>
</dbReference>
<feature type="domain" description="Exonuclease" evidence="7">
    <location>
        <begin position="180"/>
        <end position="392"/>
    </location>
</feature>
<dbReference type="PANTHER" id="PTHR12801">
    <property type="entry name" value="RNA EXONUCLEASE REXO1 / RECO3 FAMILY MEMBER-RELATED"/>
    <property type="match status" value="1"/>
</dbReference>
<proteinExistence type="predicted"/>
<keyword evidence="3" id="KW-0378">Hydrolase</keyword>
<evidence type="ECO:0000256" key="2">
    <source>
        <dbReference type="ARBA" id="ARBA00022722"/>
    </source>
</evidence>
<dbReference type="VEuPathDB" id="FungiDB:A9K55_005073"/>
<dbReference type="InterPro" id="IPR036397">
    <property type="entry name" value="RNaseH_sf"/>
</dbReference>
<dbReference type="GO" id="GO:0005634">
    <property type="term" value="C:nucleus"/>
    <property type="evidence" value="ECO:0007669"/>
    <property type="project" value="TreeGrafter"/>
</dbReference>
<protein>
    <submittedName>
        <fullName evidence="8">RNA exonuclease</fullName>
    </submittedName>
</protein>
<dbReference type="Gene3D" id="3.30.420.10">
    <property type="entry name" value="Ribonuclease H-like superfamily/Ribonuclease H"/>
    <property type="match status" value="1"/>
</dbReference>
<evidence type="ECO:0000313" key="9">
    <source>
        <dbReference type="Proteomes" id="UP000323067"/>
    </source>
</evidence>
<dbReference type="OrthoDB" id="16516at2759"/>
<evidence type="ECO:0000256" key="6">
    <source>
        <dbReference type="SAM" id="MobiDB-lite"/>
    </source>
</evidence>
<feature type="region of interest" description="Disordered" evidence="6">
    <location>
        <begin position="299"/>
        <end position="349"/>
    </location>
</feature>
<comment type="function">
    <text evidence="5">Exoribonuclease involved in ribosome biosynthesis. Involved in the processing of ITS1, the internal transcribed spacer localized between the 18S and 5.8S rRNAs.</text>
</comment>
<gene>
    <name evidence="8" type="ORF">A9K55_005073</name>
</gene>
<dbReference type="GO" id="GO:0006364">
    <property type="term" value="P:rRNA processing"/>
    <property type="evidence" value="ECO:0007669"/>
    <property type="project" value="UniProtKB-KW"/>
</dbReference>
<dbReference type="EMBL" id="CP023325">
    <property type="protein sequence ID" value="ATY64731.1"/>
    <property type="molecule type" value="Genomic_DNA"/>
</dbReference>
<dbReference type="GO" id="GO:0000027">
    <property type="term" value="P:ribosomal large subunit assembly"/>
    <property type="evidence" value="ECO:0007669"/>
    <property type="project" value="TreeGrafter"/>
</dbReference>
<dbReference type="Proteomes" id="UP000323067">
    <property type="component" value="Chromosome v"/>
</dbReference>
<evidence type="ECO:0000259" key="7">
    <source>
        <dbReference type="SMART" id="SM00479"/>
    </source>
</evidence>
<dbReference type="PANTHER" id="PTHR12801:SF45">
    <property type="entry name" value="RNA EXONUCLEASE 4"/>
    <property type="match status" value="1"/>
</dbReference>
<dbReference type="GO" id="GO:0003676">
    <property type="term" value="F:nucleic acid binding"/>
    <property type="evidence" value="ECO:0007669"/>
    <property type="project" value="InterPro"/>
</dbReference>
<dbReference type="InterPro" id="IPR013520">
    <property type="entry name" value="Ribonucl_H"/>
</dbReference>
<evidence type="ECO:0000256" key="3">
    <source>
        <dbReference type="ARBA" id="ARBA00022801"/>
    </source>
</evidence>
<name>A0A2H4SNR6_CORMI</name>
<dbReference type="InterPro" id="IPR012337">
    <property type="entry name" value="RNaseH-like_sf"/>
</dbReference>
<evidence type="ECO:0000256" key="5">
    <source>
        <dbReference type="ARBA" id="ARBA00025599"/>
    </source>
</evidence>
<evidence type="ECO:0000256" key="1">
    <source>
        <dbReference type="ARBA" id="ARBA00022552"/>
    </source>
</evidence>